<reference evidence="2 3" key="1">
    <citation type="journal article" date="2021" name="Nat. Commun.">
        <title>Genetic determinants of endophytism in the Arabidopsis root mycobiome.</title>
        <authorList>
            <person name="Mesny F."/>
            <person name="Miyauchi S."/>
            <person name="Thiergart T."/>
            <person name="Pickel B."/>
            <person name="Atanasova L."/>
            <person name="Karlsson M."/>
            <person name="Huettel B."/>
            <person name="Barry K.W."/>
            <person name="Haridas S."/>
            <person name="Chen C."/>
            <person name="Bauer D."/>
            <person name="Andreopoulos W."/>
            <person name="Pangilinan J."/>
            <person name="LaButti K."/>
            <person name="Riley R."/>
            <person name="Lipzen A."/>
            <person name="Clum A."/>
            <person name="Drula E."/>
            <person name="Henrissat B."/>
            <person name="Kohler A."/>
            <person name="Grigoriev I.V."/>
            <person name="Martin F.M."/>
            <person name="Hacquard S."/>
        </authorList>
    </citation>
    <scope>NUCLEOTIDE SEQUENCE [LARGE SCALE GENOMIC DNA]</scope>
    <source>
        <strain evidence="2 3">MPI-SDFR-AT-0080</strain>
    </source>
</reference>
<evidence type="ECO:0000313" key="3">
    <source>
        <dbReference type="Proteomes" id="UP000774617"/>
    </source>
</evidence>
<name>A0ABQ8G9K9_9PEZI</name>
<dbReference type="Proteomes" id="UP000774617">
    <property type="component" value="Unassembled WGS sequence"/>
</dbReference>
<keyword evidence="3" id="KW-1185">Reference proteome</keyword>
<keyword evidence="1" id="KW-0812">Transmembrane</keyword>
<evidence type="ECO:0000313" key="2">
    <source>
        <dbReference type="EMBL" id="KAH7049258.1"/>
    </source>
</evidence>
<feature type="transmembrane region" description="Helical" evidence="1">
    <location>
        <begin position="84"/>
        <end position="103"/>
    </location>
</feature>
<protein>
    <submittedName>
        <fullName evidence="2">Uncharacterized protein</fullName>
    </submittedName>
</protein>
<keyword evidence="1" id="KW-1133">Transmembrane helix</keyword>
<proteinExistence type="predicted"/>
<sequence length="113" mass="13095">MLPTALPPLFMFMFIFSISYFHGNRRTLTRLAAGLYEDAHNHFRGPRRVGWGLGVGTFIHTYVVAVLTVFVSKKMLQRLLVRPGYILLVLKLFSSVWQVNMYTHVTCFSLEKR</sequence>
<dbReference type="EMBL" id="JAGTJR010000014">
    <property type="protein sequence ID" value="KAH7049258.1"/>
    <property type="molecule type" value="Genomic_DNA"/>
</dbReference>
<evidence type="ECO:0000256" key="1">
    <source>
        <dbReference type="SAM" id="Phobius"/>
    </source>
</evidence>
<comment type="caution">
    <text evidence="2">The sequence shown here is derived from an EMBL/GenBank/DDBJ whole genome shotgun (WGS) entry which is preliminary data.</text>
</comment>
<feature type="transmembrane region" description="Helical" evidence="1">
    <location>
        <begin position="49"/>
        <end position="72"/>
    </location>
</feature>
<feature type="transmembrane region" description="Helical" evidence="1">
    <location>
        <begin position="6"/>
        <end position="23"/>
    </location>
</feature>
<keyword evidence="1" id="KW-0472">Membrane</keyword>
<accession>A0ABQ8G9K9</accession>
<gene>
    <name evidence="2" type="ORF">B0J12DRAFT_99667</name>
</gene>
<organism evidence="2 3">
    <name type="scientific">Macrophomina phaseolina</name>
    <dbReference type="NCBI Taxonomy" id="35725"/>
    <lineage>
        <taxon>Eukaryota</taxon>
        <taxon>Fungi</taxon>
        <taxon>Dikarya</taxon>
        <taxon>Ascomycota</taxon>
        <taxon>Pezizomycotina</taxon>
        <taxon>Dothideomycetes</taxon>
        <taxon>Dothideomycetes incertae sedis</taxon>
        <taxon>Botryosphaeriales</taxon>
        <taxon>Botryosphaeriaceae</taxon>
        <taxon>Macrophomina</taxon>
    </lineage>
</organism>